<evidence type="ECO:0000313" key="4">
    <source>
        <dbReference type="Proteomes" id="UP000253065"/>
    </source>
</evidence>
<gene>
    <name evidence="2" type="ORF">DET51_103139</name>
    <name evidence="1" type="ORF">DET64_103139</name>
</gene>
<proteinExistence type="predicted"/>
<evidence type="ECO:0000313" key="2">
    <source>
        <dbReference type="EMBL" id="RCW36348.1"/>
    </source>
</evidence>
<reference evidence="2 3" key="1">
    <citation type="submission" date="2018-07" db="EMBL/GenBank/DDBJ databases">
        <title>Freshwater and sediment microbial communities from various areas in North America, analyzing microbe dynamics in response to fracking.</title>
        <authorList>
            <person name="Lamendella R."/>
        </authorList>
    </citation>
    <scope>NUCLEOTIDE SEQUENCE [LARGE SCALE GENOMIC DNA]</scope>
    <source>
        <strain evidence="2 3">114E</strain>
        <strain evidence="1 4">114E_o</strain>
    </source>
</reference>
<keyword evidence="4" id="KW-1185">Reference proteome</keyword>
<name>A0A368V5G9_MARNT</name>
<evidence type="ECO:0000313" key="3">
    <source>
        <dbReference type="Proteomes" id="UP000252795"/>
    </source>
</evidence>
<evidence type="ECO:0000313" key="1">
    <source>
        <dbReference type="EMBL" id="RBP75539.1"/>
    </source>
</evidence>
<dbReference type="Proteomes" id="UP000252795">
    <property type="component" value="Unassembled WGS sequence"/>
</dbReference>
<organism evidence="2 3">
    <name type="scientific">Marinobacter nauticus</name>
    <name type="common">Marinobacter hydrocarbonoclasticus</name>
    <name type="synonym">Marinobacter aquaeolei</name>
    <dbReference type="NCBI Taxonomy" id="2743"/>
    <lineage>
        <taxon>Bacteria</taxon>
        <taxon>Pseudomonadati</taxon>
        <taxon>Pseudomonadota</taxon>
        <taxon>Gammaproteobacteria</taxon>
        <taxon>Pseudomonadales</taxon>
        <taxon>Marinobacteraceae</taxon>
        <taxon>Marinobacter</taxon>
    </lineage>
</organism>
<dbReference type="EMBL" id="QNSA01000003">
    <property type="protein sequence ID" value="RBP75539.1"/>
    <property type="molecule type" value="Genomic_DNA"/>
</dbReference>
<dbReference type="RefSeq" id="WP_113879359.1">
    <property type="nucleotide sequence ID" value="NZ_QNSA01000003.1"/>
</dbReference>
<sequence>MTFTPEQKKAIQETVTSSVKVSASLGVALEDVETFQKNLREFIHYNHRYFSGEMLFFVFDCSNSGASEITRIEASRSISKGNGMFRVNKDLGLINTETSPKTLSDFSLKLSSENKFGVMVSKGSYINEILGGMPINEFDAIDGHKNLPFKGTITPRSMDSFIQLLYDHKANRIDDEKGFSYWIDKAKRTLRSDTKYHTEWIFQRDLFWWLDNFLTDKADVIAEPSGLGQDKHDIRVITTDGRRFVIEIKWLGKNINGTTYGRDRINEGLEQLKIYLDKDSKFYCGYLVAYDGRSLDKHKSESKWDEDHRHDLCEQPEIIFLKSETPSKEAERLVREAKNDPAN</sequence>
<dbReference type="AlphaFoldDB" id="A0A368V5G9"/>
<dbReference type="EMBL" id="QPJB01000003">
    <property type="protein sequence ID" value="RCW36348.1"/>
    <property type="molecule type" value="Genomic_DNA"/>
</dbReference>
<protein>
    <submittedName>
        <fullName evidence="2">Uncharacterized protein</fullName>
    </submittedName>
</protein>
<comment type="caution">
    <text evidence="2">The sequence shown here is derived from an EMBL/GenBank/DDBJ whole genome shotgun (WGS) entry which is preliminary data.</text>
</comment>
<dbReference type="Proteomes" id="UP000253065">
    <property type="component" value="Unassembled WGS sequence"/>
</dbReference>
<accession>A0A368V5G9</accession>